<evidence type="ECO:0000313" key="2">
    <source>
        <dbReference type="EMBL" id="CAH1199331.1"/>
    </source>
</evidence>
<accession>A0ABN8G454</accession>
<dbReference type="EMBL" id="CAKMMF010000005">
    <property type="protein sequence ID" value="CAH1199331.1"/>
    <property type="molecule type" value="Genomic_DNA"/>
</dbReference>
<feature type="chain" id="PRO_5047125686" evidence="1">
    <location>
        <begin position="25"/>
        <end position="783"/>
    </location>
</feature>
<reference evidence="2" key="1">
    <citation type="submission" date="2022-01" db="EMBL/GenBank/DDBJ databases">
        <authorList>
            <person name="Criscuolo A."/>
        </authorList>
    </citation>
    <scope>NUCLEOTIDE SEQUENCE</scope>
    <source>
        <strain evidence="2">CIP111893</strain>
    </source>
</reference>
<name>A0ABN8G454_9BACL</name>
<dbReference type="RefSeq" id="WP_236339666.1">
    <property type="nucleotide sequence ID" value="NZ_CAKMMF010000005.1"/>
</dbReference>
<keyword evidence="3" id="KW-1185">Reference proteome</keyword>
<keyword evidence="1" id="KW-0732">Signal</keyword>
<organism evidence="2 3">
    <name type="scientific">Paenibacillus plantiphilus</name>
    <dbReference type="NCBI Taxonomy" id="2905650"/>
    <lineage>
        <taxon>Bacteria</taxon>
        <taxon>Bacillati</taxon>
        <taxon>Bacillota</taxon>
        <taxon>Bacilli</taxon>
        <taxon>Bacillales</taxon>
        <taxon>Paenibacillaceae</taxon>
        <taxon>Paenibacillus</taxon>
    </lineage>
</organism>
<protein>
    <submittedName>
        <fullName evidence="2">Uncharacterized protein</fullName>
    </submittedName>
</protein>
<feature type="signal peptide" evidence="1">
    <location>
        <begin position="1"/>
        <end position="24"/>
    </location>
</feature>
<gene>
    <name evidence="2" type="ORF">PAECIP111893_01317</name>
</gene>
<dbReference type="Proteomes" id="UP000838686">
    <property type="component" value="Unassembled WGS sequence"/>
</dbReference>
<proteinExistence type="predicted"/>
<comment type="caution">
    <text evidence="2">The sequence shown here is derived from an EMBL/GenBank/DDBJ whole genome shotgun (WGS) entry which is preliminary data.</text>
</comment>
<evidence type="ECO:0000313" key="3">
    <source>
        <dbReference type="Proteomes" id="UP000838686"/>
    </source>
</evidence>
<sequence>MRKISITMLCLFLLLGIIAVPASAGATGSVVKPVKAMTTGENWIYITFDGQLTATDHGSSSLPSSAFSIGLPDYTVNMATAVGDVVVLMLNKPLIDVDSVDIGMEEGVVENAAGGAHNLAITGYKVVTPQGKLALKETLDPSGSGVTLNGIVKYVKTLPASSNIVGASGIDSEDVRYLLSIMDIGEVNKEELLGAIERMQIFIDGPLGTVEARQELADLAAAAQTLVDNASATQRQVDSKLVELRHGISNFILLYLTNVPQLLPTPISIEPTAGTMLADHLVTEDEISAIQGLHLPASSSDPKFTVTLPKNPSAAGGYAIGDIIHIVLGQSNAEISYTLTVSDIAAINNNLPGNAVFTIDARSFFLDASLEDQSFTPFVFVEKGDHSIASLITVSANPVTIKRRPVIHLHQSTGYVERGTLLGATASKAGMVYLVPAEAVVTSRADLVNHGNSYAPAAAAHASVFLSTTGLLVGESYKLYAIDDADQISAPTAAVTITAAAEHQLNARGTHPDVEVDTIEGETVVYIPAGESMDVGTLKSHLISTRTIKVQRGSDDFTEMDDSELVTSEMAVAVGDGPVEIFNIRTQLPVTAFSGIVEAIDNSDIDAIKLNNNIVASEEILVIYDRQISFRAKSPRMLTVGGVDIGEDDIIEKSNVTVIADVGTDDARLATSVSPSSIADEVRIGTLKENITGPLKRSETHNGVYVNTDNVAVISELFGWEYASGDSSINTIYFAADVTTYIEIVLPVHPLNLFGNGRLLTGYPITGTLNGVFDGVSVEIAIP</sequence>
<evidence type="ECO:0000256" key="1">
    <source>
        <dbReference type="SAM" id="SignalP"/>
    </source>
</evidence>